<dbReference type="SMART" id="SM00822">
    <property type="entry name" value="PKS_KR"/>
    <property type="match status" value="1"/>
</dbReference>
<dbReference type="OMA" id="NWYAVLP"/>
<dbReference type="InterPro" id="IPR036291">
    <property type="entry name" value="NAD(P)-bd_dom_sf"/>
</dbReference>
<dbReference type="PANTHER" id="PTHR24322:SF736">
    <property type="entry name" value="RETINOL DEHYDROGENASE 10"/>
    <property type="match status" value="1"/>
</dbReference>
<gene>
    <name evidence="7" type="ORF">DACRYDRAFT_24944</name>
</gene>
<dbReference type="RefSeq" id="XP_040624443.1">
    <property type="nucleotide sequence ID" value="XM_040773927.1"/>
</dbReference>
<dbReference type="InterPro" id="IPR002347">
    <property type="entry name" value="SDR_fam"/>
</dbReference>
<evidence type="ECO:0000313" key="7">
    <source>
        <dbReference type="EMBL" id="EJT97545.1"/>
    </source>
</evidence>
<feature type="transmembrane region" description="Helical" evidence="5">
    <location>
        <begin position="93"/>
        <end position="121"/>
    </location>
</feature>
<dbReference type="HOGENOM" id="CLU_010194_5_1_1"/>
<keyword evidence="5" id="KW-1133">Transmembrane helix</keyword>
<dbReference type="PROSITE" id="PS00061">
    <property type="entry name" value="ADH_SHORT"/>
    <property type="match status" value="1"/>
</dbReference>
<protein>
    <submittedName>
        <fullName evidence="7">NADP-binding protein</fullName>
    </submittedName>
</protein>
<sequence>MSPEGMTPIFDDFNLDLVITVLSHTLFSPFFLAFIPILNFARGSSWEDSTLRWPVYWLGAVCLYHFLAFTGRVHRSGGTWLFKPARLDWGEQIVLITGGASGIGLLLANTLAVRNVIVVVLDLKDKLESENYNIYYYKCDVSDPEAVDAVAARIKKEVGNPTVLINNAAIVTPSTLLSVTPTALSRTFAVNTLSHIYILRAFLPHLVAENAGHVITISSVLGQQGVAHLGAYCSTKAALVALHRTLRRELLTVYSAPGVRTTLLVPGQVHTPLFSSLQLPPNKLRDFLAPPLAPHTIVKEIIRSLDERENGERWMPFYARCVPALEWMPGWVADAFQAWTGADGGMKAAAEAETGVAVVSEKKGAVV</sequence>
<evidence type="ECO:0000256" key="5">
    <source>
        <dbReference type="SAM" id="Phobius"/>
    </source>
</evidence>
<reference evidence="7 8" key="1">
    <citation type="journal article" date="2012" name="Science">
        <title>The Paleozoic origin of enzymatic lignin decomposition reconstructed from 31 fungal genomes.</title>
        <authorList>
            <person name="Floudas D."/>
            <person name="Binder M."/>
            <person name="Riley R."/>
            <person name="Barry K."/>
            <person name="Blanchette R.A."/>
            <person name="Henrissat B."/>
            <person name="Martinez A.T."/>
            <person name="Otillar R."/>
            <person name="Spatafora J.W."/>
            <person name="Yadav J.S."/>
            <person name="Aerts A."/>
            <person name="Benoit I."/>
            <person name="Boyd A."/>
            <person name="Carlson A."/>
            <person name="Copeland A."/>
            <person name="Coutinho P.M."/>
            <person name="de Vries R.P."/>
            <person name="Ferreira P."/>
            <person name="Findley K."/>
            <person name="Foster B."/>
            <person name="Gaskell J."/>
            <person name="Glotzer D."/>
            <person name="Gorecki P."/>
            <person name="Heitman J."/>
            <person name="Hesse C."/>
            <person name="Hori C."/>
            <person name="Igarashi K."/>
            <person name="Jurgens J.A."/>
            <person name="Kallen N."/>
            <person name="Kersten P."/>
            <person name="Kohler A."/>
            <person name="Kuees U."/>
            <person name="Kumar T.K.A."/>
            <person name="Kuo A."/>
            <person name="LaButti K."/>
            <person name="Larrondo L.F."/>
            <person name="Lindquist E."/>
            <person name="Ling A."/>
            <person name="Lombard V."/>
            <person name="Lucas S."/>
            <person name="Lundell T."/>
            <person name="Martin R."/>
            <person name="McLaughlin D.J."/>
            <person name="Morgenstern I."/>
            <person name="Morin E."/>
            <person name="Murat C."/>
            <person name="Nagy L.G."/>
            <person name="Nolan M."/>
            <person name="Ohm R.A."/>
            <person name="Patyshakuliyeva A."/>
            <person name="Rokas A."/>
            <person name="Ruiz-Duenas F.J."/>
            <person name="Sabat G."/>
            <person name="Salamov A."/>
            <person name="Samejima M."/>
            <person name="Schmutz J."/>
            <person name="Slot J.C."/>
            <person name="St John F."/>
            <person name="Stenlid J."/>
            <person name="Sun H."/>
            <person name="Sun S."/>
            <person name="Syed K."/>
            <person name="Tsang A."/>
            <person name="Wiebenga A."/>
            <person name="Young D."/>
            <person name="Pisabarro A."/>
            <person name="Eastwood D.C."/>
            <person name="Martin F."/>
            <person name="Cullen D."/>
            <person name="Grigoriev I.V."/>
            <person name="Hibbett D.S."/>
        </authorList>
    </citation>
    <scope>NUCLEOTIDE SEQUENCE [LARGE SCALE GENOMIC DNA]</scope>
    <source>
        <strain evidence="7 8">DJM-731 SS1</strain>
    </source>
</reference>
<proteinExistence type="inferred from homology"/>
<dbReference type="Gene3D" id="3.40.50.720">
    <property type="entry name" value="NAD(P)-binding Rossmann-like Domain"/>
    <property type="match status" value="1"/>
</dbReference>
<evidence type="ECO:0000259" key="6">
    <source>
        <dbReference type="SMART" id="SM00822"/>
    </source>
</evidence>
<evidence type="ECO:0000313" key="8">
    <source>
        <dbReference type="Proteomes" id="UP000030653"/>
    </source>
</evidence>
<dbReference type="OrthoDB" id="10253736at2759"/>
<keyword evidence="8" id="KW-1185">Reference proteome</keyword>
<keyword evidence="2" id="KW-0521">NADP</keyword>
<evidence type="ECO:0000256" key="2">
    <source>
        <dbReference type="ARBA" id="ARBA00022857"/>
    </source>
</evidence>
<dbReference type="STRING" id="1858805.M5FNJ3"/>
<evidence type="ECO:0000256" key="1">
    <source>
        <dbReference type="ARBA" id="ARBA00006484"/>
    </source>
</evidence>
<name>M5FNJ3_DACPD</name>
<dbReference type="CDD" id="cd05339">
    <property type="entry name" value="17beta-HSDXI-like_SDR_c"/>
    <property type="match status" value="1"/>
</dbReference>
<evidence type="ECO:0000256" key="4">
    <source>
        <dbReference type="RuleBase" id="RU000363"/>
    </source>
</evidence>
<dbReference type="GeneID" id="63688989"/>
<accession>M5FNJ3</accession>
<comment type="similarity">
    <text evidence="1 4">Belongs to the short-chain dehydrogenases/reductases (SDR) family.</text>
</comment>
<dbReference type="PRINTS" id="PR00081">
    <property type="entry name" value="GDHRDH"/>
</dbReference>
<dbReference type="InterPro" id="IPR020904">
    <property type="entry name" value="Sc_DH/Rdtase_CS"/>
</dbReference>
<evidence type="ECO:0000256" key="3">
    <source>
        <dbReference type="ARBA" id="ARBA00023002"/>
    </source>
</evidence>
<keyword evidence="5" id="KW-0812">Transmembrane</keyword>
<dbReference type="Pfam" id="PF00106">
    <property type="entry name" value="adh_short"/>
    <property type="match status" value="1"/>
</dbReference>
<dbReference type="EMBL" id="JH795876">
    <property type="protein sequence ID" value="EJT97545.1"/>
    <property type="molecule type" value="Genomic_DNA"/>
</dbReference>
<feature type="transmembrane region" description="Helical" evidence="5">
    <location>
        <begin position="17"/>
        <end position="41"/>
    </location>
</feature>
<dbReference type="GO" id="GO:0016616">
    <property type="term" value="F:oxidoreductase activity, acting on the CH-OH group of donors, NAD or NADP as acceptor"/>
    <property type="evidence" value="ECO:0007669"/>
    <property type="project" value="TreeGrafter"/>
</dbReference>
<dbReference type="Proteomes" id="UP000030653">
    <property type="component" value="Unassembled WGS sequence"/>
</dbReference>
<feature type="transmembrane region" description="Helical" evidence="5">
    <location>
        <begin position="53"/>
        <end position="73"/>
    </location>
</feature>
<dbReference type="SUPFAM" id="SSF51735">
    <property type="entry name" value="NAD(P)-binding Rossmann-fold domains"/>
    <property type="match status" value="1"/>
</dbReference>
<dbReference type="PANTHER" id="PTHR24322">
    <property type="entry name" value="PKSB"/>
    <property type="match status" value="1"/>
</dbReference>
<dbReference type="PRINTS" id="PR00080">
    <property type="entry name" value="SDRFAMILY"/>
</dbReference>
<feature type="domain" description="Ketoreductase" evidence="6">
    <location>
        <begin position="92"/>
        <end position="262"/>
    </location>
</feature>
<dbReference type="AlphaFoldDB" id="M5FNJ3"/>
<dbReference type="InterPro" id="IPR057326">
    <property type="entry name" value="KR_dom"/>
</dbReference>
<organism evidence="7 8">
    <name type="scientific">Dacryopinax primogenitus (strain DJM 731)</name>
    <name type="common">Brown rot fungus</name>
    <dbReference type="NCBI Taxonomy" id="1858805"/>
    <lineage>
        <taxon>Eukaryota</taxon>
        <taxon>Fungi</taxon>
        <taxon>Dikarya</taxon>
        <taxon>Basidiomycota</taxon>
        <taxon>Agaricomycotina</taxon>
        <taxon>Dacrymycetes</taxon>
        <taxon>Dacrymycetales</taxon>
        <taxon>Dacrymycetaceae</taxon>
        <taxon>Dacryopinax</taxon>
    </lineage>
</organism>
<keyword evidence="3" id="KW-0560">Oxidoreductase</keyword>
<keyword evidence="5" id="KW-0472">Membrane</keyword>